<name>A0A6J5EFH9_9BURK</name>
<keyword evidence="1" id="KW-0805">Transcription regulation</keyword>
<accession>A0A6J5EFH9</accession>
<dbReference type="EMBL" id="CADIKH010000024">
    <property type="protein sequence ID" value="CAB3764507.1"/>
    <property type="molecule type" value="Genomic_DNA"/>
</dbReference>
<dbReference type="SUPFAM" id="SSF46894">
    <property type="entry name" value="C-terminal effector domain of the bipartite response regulators"/>
    <property type="match status" value="1"/>
</dbReference>
<dbReference type="PRINTS" id="PR00038">
    <property type="entry name" value="HTHLUXR"/>
</dbReference>
<evidence type="ECO:0000259" key="4">
    <source>
        <dbReference type="PROSITE" id="PS50043"/>
    </source>
</evidence>
<evidence type="ECO:0000256" key="1">
    <source>
        <dbReference type="ARBA" id="ARBA00023015"/>
    </source>
</evidence>
<evidence type="ECO:0000256" key="3">
    <source>
        <dbReference type="ARBA" id="ARBA00023163"/>
    </source>
</evidence>
<gene>
    <name evidence="5" type="primary">lasR</name>
    <name evidence="5" type="ORF">LMG29542_04912</name>
</gene>
<feature type="domain" description="HTH luxR-type" evidence="4">
    <location>
        <begin position="150"/>
        <end position="215"/>
    </location>
</feature>
<dbReference type="CDD" id="cd06170">
    <property type="entry name" value="LuxR_C_like"/>
    <property type="match status" value="1"/>
</dbReference>
<dbReference type="Pfam" id="PF03472">
    <property type="entry name" value="Autoind_bind"/>
    <property type="match status" value="1"/>
</dbReference>
<dbReference type="InterPro" id="IPR036693">
    <property type="entry name" value="TF_LuxR_autoind-bd_dom_sf"/>
</dbReference>
<dbReference type="Gene3D" id="1.10.10.10">
    <property type="entry name" value="Winged helix-like DNA-binding domain superfamily/Winged helix DNA-binding domain"/>
    <property type="match status" value="1"/>
</dbReference>
<keyword evidence="3" id="KW-0804">Transcription</keyword>
<dbReference type="InterPro" id="IPR016032">
    <property type="entry name" value="Sig_transdc_resp-reg_C-effctor"/>
</dbReference>
<reference evidence="5 6" key="1">
    <citation type="submission" date="2020-04" db="EMBL/GenBank/DDBJ databases">
        <authorList>
            <person name="De Canck E."/>
        </authorList>
    </citation>
    <scope>NUCLEOTIDE SEQUENCE [LARGE SCALE GENOMIC DNA]</scope>
    <source>
        <strain evidence="5 6">LMG 29542</strain>
    </source>
</reference>
<dbReference type="SUPFAM" id="SSF75516">
    <property type="entry name" value="Pheromone-binding domain of LuxR-like quorum-sensing transcription factors"/>
    <property type="match status" value="1"/>
</dbReference>
<dbReference type="Proteomes" id="UP000494363">
    <property type="component" value="Unassembled WGS sequence"/>
</dbReference>
<dbReference type="Pfam" id="PF00196">
    <property type="entry name" value="GerE"/>
    <property type="match status" value="1"/>
</dbReference>
<keyword evidence="2" id="KW-0238">DNA-binding</keyword>
<dbReference type="PROSITE" id="PS50043">
    <property type="entry name" value="HTH_LUXR_2"/>
    <property type="match status" value="1"/>
</dbReference>
<dbReference type="PANTHER" id="PTHR44688">
    <property type="entry name" value="DNA-BINDING TRANSCRIPTIONAL ACTIVATOR DEVR_DOSR"/>
    <property type="match status" value="1"/>
</dbReference>
<dbReference type="InterPro" id="IPR036388">
    <property type="entry name" value="WH-like_DNA-bd_sf"/>
</dbReference>
<proteinExistence type="predicted"/>
<evidence type="ECO:0000313" key="5">
    <source>
        <dbReference type="EMBL" id="CAB3764507.1"/>
    </source>
</evidence>
<dbReference type="Gene3D" id="3.30.450.80">
    <property type="entry name" value="Transcription factor LuxR-like, autoinducer-binding domain"/>
    <property type="match status" value="1"/>
</dbReference>
<protein>
    <submittedName>
        <fullName evidence="5">Transcriptional activator protein LasR</fullName>
    </submittedName>
</protein>
<dbReference type="GO" id="GO:0003677">
    <property type="term" value="F:DNA binding"/>
    <property type="evidence" value="ECO:0007669"/>
    <property type="project" value="UniProtKB-KW"/>
</dbReference>
<sequence>MSNIAGTLNFDFFLYAEIFSFGKQNSIVKIISNYPREWRSKYDSDNYINIDPIMDHCEHRLVPLIWSDIVYRSYRQQEFMEEARGFGLVTGISFPNHWKHGDVGVLSFASRAGADFTSASQHFEPLTIAQGALTAAFMHDVMERLLNKQENVLRAPLTTRELECLKWIAIGKTTWEISSILGISEHGVLYHVRNIMLKFDAQTRHVAVLKAMACGLL</sequence>
<dbReference type="InterPro" id="IPR000792">
    <property type="entry name" value="Tscrpt_reg_LuxR_C"/>
</dbReference>
<dbReference type="InterPro" id="IPR005143">
    <property type="entry name" value="TF_LuxR_autoind-bd_dom"/>
</dbReference>
<evidence type="ECO:0000256" key="2">
    <source>
        <dbReference type="ARBA" id="ARBA00023125"/>
    </source>
</evidence>
<organism evidence="5 6">
    <name type="scientific">Paraburkholderia humisilvae</name>
    <dbReference type="NCBI Taxonomy" id="627669"/>
    <lineage>
        <taxon>Bacteria</taxon>
        <taxon>Pseudomonadati</taxon>
        <taxon>Pseudomonadota</taxon>
        <taxon>Betaproteobacteria</taxon>
        <taxon>Burkholderiales</taxon>
        <taxon>Burkholderiaceae</taxon>
        <taxon>Paraburkholderia</taxon>
    </lineage>
</organism>
<dbReference type="SMART" id="SM00421">
    <property type="entry name" value="HTH_LUXR"/>
    <property type="match status" value="1"/>
</dbReference>
<dbReference type="GO" id="GO:0006355">
    <property type="term" value="P:regulation of DNA-templated transcription"/>
    <property type="evidence" value="ECO:0007669"/>
    <property type="project" value="InterPro"/>
</dbReference>
<evidence type="ECO:0000313" key="6">
    <source>
        <dbReference type="Proteomes" id="UP000494363"/>
    </source>
</evidence>
<dbReference type="AlphaFoldDB" id="A0A6J5EFH9"/>
<dbReference type="PANTHER" id="PTHR44688:SF16">
    <property type="entry name" value="DNA-BINDING TRANSCRIPTIONAL ACTIVATOR DEVR_DOSR"/>
    <property type="match status" value="1"/>
</dbReference>
<keyword evidence="6" id="KW-1185">Reference proteome</keyword>